<reference evidence="2" key="1">
    <citation type="journal article" date="2014" name="Int. J. Syst. Evol. Microbiol.">
        <title>Complete genome sequence of Corynebacterium casei LMG S-19264T (=DSM 44701T), isolated from a smear-ripened cheese.</title>
        <authorList>
            <consortium name="US DOE Joint Genome Institute (JGI-PGF)"/>
            <person name="Walter F."/>
            <person name="Albersmeier A."/>
            <person name="Kalinowski J."/>
            <person name="Ruckert C."/>
        </authorList>
    </citation>
    <scope>NUCLEOTIDE SEQUENCE</scope>
    <source>
        <strain evidence="2">CGMCC 1.6293</strain>
    </source>
</reference>
<reference evidence="2" key="2">
    <citation type="submission" date="2020-09" db="EMBL/GenBank/DDBJ databases">
        <authorList>
            <person name="Sun Q."/>
            <person name="Zhou Y."/>
        </authorList>
    </citation>
    <scope>NUCLEOTIDE SEQUENCE</scope>
    <source>
        <strain evidence="2">CGMCC 1.6293</strain>
    </source>
</reference>
<name>A0A917W9F7_9RHOB</name>
<evidence type="ECO:0000313" key="3">
    <source>
        <dbReference type="Proteomes" id="UP000649829"/>
    </source>
</evidence>
<dbReference type="Proteomes" id="UP000649829">
    <property type="component" value="Unassembled WGS sequence"/>
</dbReference>
<accession>A0A917W9F7</accession>
<keyword evidence="1" id="KW-0812">Transmembrane</keyword>
<proteinExistence type="predicted"/>
<evidence type="ECO:0000313" key="2">
    <source>
        <dbReference type="EMBL" id="GGL85033.1"/>
    </source>
</evidence>
<keyword evidence="1" id="KW-0472">Membrane</keyword>
<dbReference type="Pfam" id="PF13801">
    <property type="entry name" value="Metal_resist"/>
    <property type="match status" value="1"/>
</dbReference>
<keyword evidence="3" id="KW-1185">Reference proteome</keyword>
<dbReference type="InterPro" id="IPR025961">
    <property type="entry name" value="Metal_resist"/>
</dbReference>
<dbReference type="EMBL" id="BMLF01000001">
    <property type="protein sequence ID" value="GGL85033.1"/>
    <property type="molecule type" value="Genomic_DNA"/>
</dbReference>
<evidence type="ECO:0000256" key="1">
    <source>
        <dbReference type="SAM" id="Phobius"/>
    </source>
</evidence>
<sequence>MSETKTHHAPMRRWQKVLLALSLAVNLLIVVAVASFVLTHDGDRRHRPPRVDQMGGPLTGALSREDRREIGRALWRSYRDGRPSRADMRAELADVIAALRREPYDPAVVEQSLQKQLEFAVERQELGQRLLRERLAAMTPAERAAFADRLEEGLERMREHERRRADEKD</sequence>
<keyword evidence="1" id="KW-1133">Transmembrane helix</keyword>
<evidence type="ECO:0008006" key="4">
    <source>
        <dbReference type="Google" id="ProtNLM"/>
    </source>
</evidence>
<gene>
    <name evidence="2" type="ORF">GCM10011534_03650</name>
</gene>
<comment type="caution">
    <text evidence="2">The sequence shown here is derived from an EMBL/GenBank/DDBJ whole genome shotgun (WGS) entry which is preliminary data.</text>
</comment>
<feature type="transmembrane region" description="Helical" evidence="1">
    <location>
        <begin position="17"/>
        <end position="38"/>
    </location>
</feature>
<protein>
    <recommendedName>
        <fullName evidence="4">Heavy-metal resistance</fullName>
    </recommendedName>
</protein>
<organism evidence="2 3">
    <name type="scientific">Pseudooceanicola nanhaiensis</name>
    <dbReference type="NCBI Taxonomy" id="375761"/>
    <lineage>
        <taxon>Bacteria</taxon>
        <taxon>Pseudomonadati</taxon>
        <taxon>Pseudomonadota</taxon>
        <taxon>Alphaproteobacteria</taxon>
        <taxon>Rhodobacterales</taxon>
        <taxon>Paracoccaceae</taxon>
        <taxon>Pseudooceanicola</taxon>
    </lineage>
</organism>
<dbReference type="RefSeq" id="WP_028285320.1">
    <property type="nucleotide sequence ID" value="NZ_BMLF01000001.1"/>
</dbReference>
<dbReference type="AlphaFoldDB" id="A0A917W9F7"/>